<evidence type="ECO:0000256" key="1">
    <source>
        <dbReference type="ARBA" id="ARBA00022676"/>
    </source>
</evidence>
<keyword evidence="2" id="KW-0808">Transferase</keyword>
<dbReference type="SUPFAM" id="SSF53448">
    <property type="entry name" value="Nucleotide-diphospho-sugar transferases"/>
    <property type="match status" value="1"/>
</dbReference>
<organism evidence="4 6">
    <name type="scientific">Agathobacter rectalis</name>
    <dbReference type="NCBI Taxonomy" id="39491"/>
    <lineage>
        <taxon>Bacteria</taxon>
        <taxon>Bacillati</taxon>
        <taxon>Bacillota</taxon>
        <taxon>Clostridia</taxon>
        <taxon>Lachnospirales</taxon>
        <taxon>Lachnospiraceae</taxon>
        <taxon>Agathobacter</taxon>
    </lineage>
</organism>
<evidence type="ECO:0000313" key="6">
    <source>
        <dbReference type="Proteomes" id="UP000095602"/>
    </source>
</evidence>
<reference evidence="5" key="2">
    <citation type="journal article" date="2020" name="Cell Host Microbe">
        <title>Functional and Genomic Variation between Human-Derived Isolates of Lachnospiraceae Reveals Inter- and Intra-Species Diversity.</title>
        <authorList>
            <person name="Sorbara M.T."/>
            <person name="Littmann E.R."/>
            <person name="Fontana E."/>
            <person name="Moody T.U."/>
            <person name="Kohout C.E."/>
            <person name="Gjonbalaj M."/>
            <person name="Eaton V."/>
            <person name="Seok R."/>
            <person name="Leiner I.M."/>
            <person name="Pamer E.G."/>
        </authorList>
    </citation>
    <scope>NUCLEOTIDE SEQUENCE</scope>
    <source>
        <strain evidence="5">MSK.16.45</strain>
    </source>
</reference>
<sequence>MLEKGDLVSIVIPAYNTEKYIKPMIESLKAQTYRNLQVIFVDDGSCDGTAEIIKEYQREDHRVEYYYQKNQGVSIARNNGLKRVKGKKLFFFDSDDTFENDLIESCVNFAIAQSVDAVLYGYADKVLGKKENEHVFELHGSFRDDQIAKEVIPSFLGHSYEDVNEWLKGKRGLRAGKEHTALWRIMLDVETIKKNNLQFDASLSLGEDTKFINTYLLFAESIGVQERTLYYLTIREGSANVTSNGNPILMTRNKIKLIDARKQIDSMAIKGGVNTNEFWQGTLIFSAVQLALRLSHNSKASSKENYAVYVEYLNNPDVQKAVKNYPPVVAVKALPFYMLKWHMGKLLFHLCKLLPESVMNRF</sequence>
<dbReference type="EMBL" id="JAAIMP010000020">
    <property type="protein sequence ID" value="NSC77967.1"/>
    <property type="molecule type" value="Genomic_DNA"/>
</dbReference>
<dbReference type="GO" id="GO:0016757">
    <property type="term" value="F:glycosyltransferase activity"/>
    <property type="evidence" value="ECO:0007669"/>
    <property type="project" value="UniProtKB-KW"/>
</dbReference>
<dbReference type="AlphaFoldDB" id="A0A174LJ11"/>
<gene>
    <name evidence="4" type="primary">kfoC_3</name>
    <name evidence="4" type="ORF">ERS852497_02242</name>
    <name evidence="5" type="ORF">G4312_11940</name>
</gene>
<keyword evidence="1" id="KW-0328">Glycosyltransferase</keyword>
<evidence type="ECO:0000313" key="4">
    <source>
        <dbReference type="EMBL" id="CUP21835.1"/>
    </source>
</evidence>
<dbReference type="Gene3D" id="3.90.550.10">
    <property type="entry name" value="Spore Coat Polysaccharide Biosynthesis Protein SpsA, Chain A"/>
    <property type="match status" value="1"/>
</dbReference>
<proteinExistence type="predicted"/>
<feature type="domain" description="Glycosyltransferase 2-like" evidence="3">
    <location>
        <begin position="9"/>
        <end position="142"/>
    </location>
</feature>
<name>A0A174LJ11_9FIRM</name>
<dbReference type="InterPro" id="IPR001173">
    <property type="entry name" value="Glyco_trans_2-like"/>
</dbReference>
<evidence type="ECO:0000259" key="3">
    <source>
        <dbReference type="Pfam" id="PF00535"/>
    </source>
</evidence>
<protein>
    <submittedName>
        <fullName evidence="4">Chondroitin polymerase</fullName>
    </submittedName>
    <submittedName>
        <fullName evidence="5">Glycosyltransferase</fullName>
    </submittedName>
</protein>
<dbReference type="CDD" id="cd00761">
    <property type="entry name" value="Glyco_tranf_GTA_type"/>
    <property type="match status" value="1"/>
</dbReference>
<dbReference type="InterPro" id="IPR029044">
    <property type="entry name" value="Nucleotide-diphossugar_trans"/>
</dbReference>
<dbReference type="Pfam" id="PF00535">
    <property type="entry name" value="Glycos_transf_2"/>
    <property type="match status" value="1"/>
</dbReference>
<dbReference type="RefSeq" id="WP_055274311.1">
    <property type="nucleotide sequence ID" value="NZ_CZAJ01000023.1"/>
</dbReference>
<reference evidence="5" key="3">
    <citation type="submission" date="2020-02" db="EMBL/GenBank/DDBJ databases">
        <authorList>
            <person name="Littmann E."/>
            <person name="Sorbara M."/>
        </authorList>
    </citation>
    <scope>NUCLEOTIDE SEQUENCE</scope>
    <source>
        <strain evidence="5">MSK.16.45</strain>
    </source>
</reference>
<evidence type="ECO:0000256" key="2">
    <source>
        <dbReference type="ARBA" id="ARBA00022679"/>
    </source>
</evidence>
<reference evidence="4 6" key="1">
    <citation type="submission" date="2015-09" db="EMBL/GenBank/DDBJ databases">
        <authorList>
            <consortium name="Pathogen Informatics"/>
        </authorList>
    </citation>
    <scope>NUCLEOTIDE SEQUENCE [LARGE SCALE GENOMIC DNA]</scope>
    <source>
        <strain evidence="4 6">2789STDY5834884</strain>
    </source>
</reference>
<dbReference type="PANTHER" id="PTHR22916:SF51">
    <property type="entry name" value="GLYCOSYLTRANSFERASE EPSH-RELATED"/>
    <property type="match status" value="1"/>
</dbReference>
<dbReference type="Proteomes" id="UP001193756">
    <property type="component" value="Unassembled WGS sequence"/>
</dbReference>
<dbReference type="EMBL" id="CZAJ01000023">
    <property type="protein sequence ID" value="CUP21835.1"/>
    <property type="molecule type" value="Genomic_DNA"/>
</dbReference>
<accession>A0A174LJ11</accession>
<dbReference type="PANTHER" id="PTHR22916">
    <property type="entry name" value="GLYCOSYLTRANSFERASE"/>
    <property type="match status" value="1"/>
</dbReference>
<dbReference type="Proteomes" id="UP000095602">
    <property type="component" value="Unassembled WGS sequence"/>
</dbReference>
<evidence type="ECO:0000313" key="5">
    <source>
        <dbReference type="EMBL" id="NSC77967.1"/>
    </source>
</evidence>